<dbReference type="Proteomes" id="UP001628179">
    <property type="component" value="Unassembled WGS sequence"/>
</dbReference>
<dbReference type="EMBL" id="BAAFSV010000005">
    <property type="protein sequence ID" value="GAB1319234.1"/>
    <property type="molecule type" value="Genomic_DNA"/>
</dbReference>
<keyword evidence="5" id="KW-0804">Transcription</keyword>
<evidence type="ECO:0000256" key="2">
    <source>
        <dbReference type="ARBA" id="ARBA00022833"/>
    </source>
</evidence>
<dbReference type="PANTHER" id="PTHR36206">
    <property type="entry name" value="ASPERCRYPTIN BIOSYNTHESIS CLUSTER-SPECIFIC TRANSCRIPTION REGULATOR ATNN-RELATED"/>
    <property type="match status" value="1"/>
</dbReference>
<comment type="caution">
    <text evidence="8">The sequence shown here is derived from an EMBL/GenBank/DDBJ whole genome shotgun (WGS) entry which is preliminary data.</text>
</comment>
<evidence type="ECO:0000313" key="8">
    <source>
        <dbReference type="EMBL" id="GAB1319234.1"/>
    </source>
</evidence>
<dbReference type="SUPFAM" id="SSF57701">
    <property type="entry name" value="Zn2/Cys6 DNA-binding domain"/>
    <property type="match status" value="1"/>
</dbReference>
<proteinExistence type="predicted"/>
<feature type="domain" description="Zn(2)-C6 fungal-type" evidence="7">
    <location>
        <begin position="21"/>
        <end position="49"/>
    </location>
</feature>
<dbReference type="PROSITE" id="PS50048">
    <property type="entry name" value="ZN2_CY6_FUNGAL_2"/>
    <property type="match status" value="1"/>
</dbReference>
<dbReference type="RefSeq" id="XP_070920964.1">
    <property type="nucleotide sequence ID" value="XM_071064863.1"/>
</dbReference>
<keyword evidence="1" id="KW-0479">Metal-binding</keyword>
<evidence type="ECO:0000256" key="6">
    <source>
        <dbReference type="ARBA" id="ARBA00023242"/>
    </source>
</evidence>
<keyword evidence="6" id="KW-0539">Nucleus</keyword>
<sequence>MEPNKAKYESKRTFHSKVRTGCLTCKARKVKCDEAKPYCQRCIKSGRKCDGYRPATRSPPPGALVPSSHTGLFASAAERRSFYYFQSHACHLLSGYFNASFWGREVIQAAIHYRPIRHLVVALGAAYERLEAGGDGTEGMELALQQCNQSIQQLAAPAGTQSAETLYTVLTASILFIYFACTRGRIPEAIQHVLSAIKVLRNLDEQEANDAREGTKSPRYPVPLSQLRALLLSVYGSLRSMINDITPEEGHSDPLVSEVKRATIFVSLSEAHTYVERLAHNILYFLQDVDRDPPSTAGRLEEVVARHGELCQALESSQQALEALEASLEPKDQRSQRGVAVLRLHQVLLVVRLRIDFLRREERESAFDELETYLEEMLRYCEFLFEQEQNERRAAQQQQQQQQGRPPHPSCVSGLGYVSPLYMIAARCRNPALRRRAVELLSGCARREGIWDGAVAAVVASQAQALEEKGGHGRVRADERVREVKIEFQDDNSAVVQFVTVGDWKRGQKGAQQVVEWETTL</sequence>
<evidence type="ECO:0000256" key="4">
    <source>
        <dbReference type="ARBA" id="ARBA00023125"/>
    </source>
</evidence>
<keyword evidence="3" id="KW-0805">Transcription regulation</keyword>
<dbReference type="InterPro" id="IPR001138">
    <property type="entry name" value="Zn2Cys6_DnaBD"/>
</dbReference>
<protein>
    <submittedName>
        <fullName evidence="8">Transcriptional regulatory protein moc3</fullName>
    </submittedName>
</protein>
<dbReference type="GeneID" id="98180186"/>
<evidence type="ECO:0000259" key="7">
    <source>
        <dbReference type="PROSITE" id="PS50048"/>
    </source>
</evidence>
<evidence type="ECO:0000256" key="3">
    <source>
        <dbReference type="ARBA" id="ARBA00023015"/>
    </source>
</evidence>
<keyword evidence="9" id="KW-1185">Reference proteome</keyword>
<evidence type="ECO:0000256" key="5">
    <source>
        <dbReference type="ARBA" id="ARBA00023163"/>
    </source>
</evidence>
<evidence type="ECO:0000256" key="1">
    <source>
        <dbReference type="ARBA" id="ARBA00022723"/>
    </source>
</evidence>
<accession>A0ABQ0GN95</accession>
<dbReference type="InterPro" id="IPR036864">
    <property type="entry name" value="Zn2-C6_fun-type_DNA-bd_sf"/>
</dbReference>
<dbReference type="PROSITE" id="PS00463">
    <property type="entry name" value="ZN2_CY6_FUNGAL_1"/>
    <property type="match status" value="1"/>
</dbReference>
<reference evidence="8 9" key="1">
    <citation type="submission" date="2024-09" db="EMBL/GenBank/DDBJ databases">
        <title>Itraconazole resistance in Madurella fahalii resulting from another homologue of gene encoding cytochrome P450 14-alpha sterol demethylase (CYP51).</title>
        <authorList>
            <person name="Yoshioka I."/>
            <person name="Fahal A.H."/>
            <person name="Kaneko S."/>
            <person name="Yaguchi T."/>
        </authorList>
    </citation>
    <scope>NUCLEOTIDE SEQUENCE [LARGE SCALE GENOMIC DNA]</scope>
    <source>
        <strain evidence="8 9">IFM 68171</strain>
    </source>
</reference>
<evidence type="ECO:0000313" key="9">
    <source>
        <dbReference type="Proteomes" id="UP001628179"/>
    </source>
</evidence>
<dbReference type="CDD" id="cd00067">
    <property type="entry name" value="GAL4"/>
    <property type="match status" value="1"/>
</dbReference>
<organism evidence="8 9">
    <name type="scientific">Madurella fahalii</name>
    <dbReference type="NCBI Taxonomy" id="1157608"/>
    <lineage>
        <taxon>Eukaryota</taxon>
        <taxon>Fungi</taxon>
        <taxon>Dikarya</taxon>
        <taxon>Ascomycota</taxon>
        <taxon>Pezizomycotina</taxon>
        <taxon>Sordariomycetes</taxon>
        <taxon>Sordariomycetidae</taxon>
        <taxon>Sordariales</taxon>
        <taxon>Sordariales incertae sedis</taxon>
        <taxon>Madurella</taxon>
    </lineage>
</organism>
<dbReference type="SMART" id="SM00066">
    <property type="entry name" value="GAL4"/>
    <property type="match status" value="1"/>
</dbReference>
<keyword evidence="2" id="KW-0862">Zinc</keyword>
<dbReference type="InterPro" id="IPR052360">
    <property type="entry name" value="Transcr_Regulatory_Proteins"/>
</dbReference>
<dbReference type="Pfam" id="PF00172">
    <property type="entry name" value="Zn_clus"/>
    <property type="match status" value="1"/>
</dbReference>
<dbReference type="Gene3D" id="4.10.240.10">
    <property type="entry name" value="Zn(2)-C6 fungal-type DNA-binding domain"/>
    <property type="match status" value="1"/>
</dbReference>
<gene>
    <name evidence="8" type="ORF">MFIFM68171_09444</name>
</gene>
<name>A0ABQ0GN95_9PEZI</name>
<dbReference type="InterPro" id="IPR021858">
    <property type="entry name" value="Fun_TF"/>
</dbReference>
<dbReference type="Pfam" id="PF11951">
    <property type="entry name" value="Fungal_trans_2"/>
    <property type="match status" value="1"/>
</dbReference>
<keyword evidence="4" id="KW-0238">DNA-binding</keyword>
<dbReference type="PANTHER" id="PTHR36206:SF12">
    <property type="entry name" value="ASPERCRYPTIN BIOSYNTHESIS CLUSTER-SPECIFIC TRANSCRIPTION REGULATOR ATNN-RELATED"/>
    <property type="match status" value="1"/>
</dbReference>